<gene>
    <name evidence="1" type="ORF">BDCG_17505</name>
</gene>
<proteinExistence type="predicted"/>
<reference evidence="2" key="1">
    <citation type="journal article" date="2015" name="PLoS Genet.">
        <title>The dynamic genome and transcriptome of the human fungal pathogen Blastomyces and close relative Emmonsia.</title>
        <authorList>
            <person name="Munoz J.F."/>
            <person name="Gauthier G.M."/>
            <person name="Desjardins C.A."/>
            <person name="Gallo J.E."/>
            <person name="Holder J."/>
            <person name="Sullivan T.D."/>
            <person name="Marty A.J."/>
            <person name="Carmen J.C."/>
            <person name="Chen Z."/>
            <person name="Ding L."/>
            <person name="Gujja S."/>
            <person name="Magrini V."/>
            <person name="Misas E."/>
            <person name="Mitreva M."/>
            <person name="Priest M."/>
            <person name="Saif S."/>
            <person name="Whiston E.A."/>
            <person name="Young S."/>
            <person name="Zeng Q."/>
            <person name="Goldman W.E."/>
            <person name="Mardis E.R."/>
            <person name="Taylor J.W."/>
            <person name="McEwen J.G."/>
            <person name="Clay O.K."/>
            <person name="Klein B.S."/>
            <person name="Cuomo C.A."/>
        </authorList>
    </citation>
    <scope>NUCLEOTIDE SEQUENCE [LARGE SCALE GENOMIC DNA]</scope>
    <source>
        <strain evidence="2">ER-3 / ATCC MYA-2586</strain>
    </source>
</reference>
<name>A0ABX2VZ30_AJEDR</name>
<dbReference type="GeneID" id="69032397"/>
<accession>A0ABX2VZ30</accession>
<evidence type="ECO:0000313" key="1">
    <source>
        <dbReference type="EMBL" id="OAT02371.1"/>
    </source>
</evidence>
<keyword evidence="2" id="KW-1185">Reference proteome</keyword>
<dbReference type="RefSeq" id="XP_045282098.1">
    <property type="nucleotide sequence ID" value="XM_045426617.1"/>
</dbReference>
<evidence type="ECO:0000313" key="2">
    <source>
        <dbReference type="Proteomes" id="UP000002039"/>
    </source>
</evidence>
<dbReference type="EMBL" id="EQ999980">
    <property type="protein sequence ID" value="OAT02371.1"/>
    <property type="molecule type" value="Genomic_DNA"/>
</dbReference>
<dbReference type="Proteomes" id="UP000002039">
    <property type="component" value="Unassembled WGS sequence"/>
</dbReference>
<protein>
    <submittedName>
        <fullName evidence="1">Uncharacterized protein</fullName>
    </submittedName>
</protein>
<organism evidence="1 2">
    <name type="scientific">Ajellomyces dermatitidis (strain ER-3 / ATCC MYA-2586)</name>
    <name type="common">Blastomyces dermatitidis</name>
    <dbReference type="NCBI Taxonomy" id="559297"/>
    <lineage>
        <taxon>Eukaryota</taxon>
        <taxon>Fungi</taxon>
        <taxon>Dikarya</taxon>
        <taxon>Ascomycota</taxon>
        <taxon>Pezizomycotina</taxon>
        <taxon>Eurotiomycetes</taxon>
        <taxon>Eurotiomycetidae</taxon>
        <taxon>Onygenales</taxon>
        <taxon>Ajellomycetaceae</taxon>
        <taxon>Blastomyces</taxon>
    </lineage>
</organism>
<sequence length="112" mass="12401">KVPDDLLKFSSLSNSEWPYCQLSRWSSGRFTRIIRISKNDLCFPRRWVAVQPSPARSSLVLTAWKRNGQTGSLTPPKNRHPGCKGLIEAISSLIGRATKSGSCATIAIWLSS</sequence>
<feature type="non-terminal residue" evidence="1">
    <location>
        <position position="1"/>
    </location>
</feature>